<comment type="caution">
    <text evidence="4">The sequence shown here is derived from an EMBL/GenBank/DDBJ whole genome shotgun (WGS) entry which is preliminary data.</text>
</comment>
<dbReference type="InterPro" id="IPR001789">
    <property type="entry name" value="Sig_transdc_resp-reg_receiver"/>
</dbReference>
<feature type="modified residue" description="4-aspartylphosphate" evidence="2">
    <location>
        <position position="63"/>
    </location>
</feature>
<dbReference type="Proteomes" id="UP001526426">
    <property type="component" value="Unassembled WGS sequence"/>
</dbReference>
<evidence type="ECO:0000313" key="4">
    <source>
        <dbReference type="EMBL" id="MCW6038174.1"/>
    </source>
</evidence>
<dbReference type="SMART" id="SM00448">
    <property type="entry name" value="REC"/>
    <property type="match status" value="1"/>
</dbReference>
<dbReference type="Pfam" id="PF00072">
    <property type="entry name" value="Response_reg"/>
    <property type="match status" value="1"/>
</dbReference>
<evidence type="ECO:0000256" key="1">
    <source>
        <dbReference type="ARBA" id="ARBA00022553"/>
    </source>
</evidence>
<keyword evidence="1 2" id="KW-0597">Phosphoprotein</keyword>
<keyword evidence="5" id="KW-1185">Reference proteome</keyword>
<dbReference type="InterPro" id="IPR050595">
    <property type="entry name" value="Bact_response_regulator"/>
</dbReference>
<dbReference type="PANTHER" id="PTHR44591:SF3">
    <property type="entry name" value="RESPONSE REGULATORY DOMAIN-CONTAINING PROTEIN"/>
    <property type="match status" value="1"/>
</dbReference>
<proteinExistence type="predicted"/>
<evidence type="ECO:0000259" key="3">
    <source>
        <dbReference type="PROSITE" id="PS50110"/>
    </source>
</evidence>
<sequence>MKPPPEQSSDLIVPKVLAVDDSIAIQDLIRQILKAKYQVFTASNTVEALGILYHEKVNLMLLDISLPGVDGLELCRIIRKNALYKNLPIIMVTSRNSLSDKLEGKMAGASEYLTKPFDPKHLVQTIETLIPKVAKV</sequence>
<gene>
    <name evidence="4" type="ORF">K4A83_18130</name>
</gene>
<evidence type="ECO:0000313" key="5">
    <source>
        <dbReference type="Proteomes" id="UP001526426"/>
    </source>
</evidence>
<protein>
    <submittedName>
        <fullName evidence="4">Response regulator</fullName>
    </submittedName>
</protein>
<dbReference type="PROSITE" id="PS50110">
    <property type="entry name" value="RESPONSE_REGULATORY"/>
    <property type="match status" value="1"/>
</dbReference>
<dbReference type="PANTHER" id="PTHR44591">
    <property type="entry name" value="STRESS RESPONSE REGULATOR PROTEIN 1"/>
    <property type="match status" value="1"/>
</dbReference>
<dbReference type="InterPro" id="IPR011006">
    <property type="entry name" value="CheY-like_superfamily"/>
</dbReference>
<reference evidence="4 5" key="1">
    <citation type="submission" date="2021-08" db="EMBL/GenBank/DDBJ databases">
        <title>Draft genome sequence of Spirulina subsalsa with high tolerance to salinity and hype-accumulation of phycocyanin.</title>
        <authorList>
            <person name="Pei H."/>
            <person name="Jiang L."/>
        </authorList>
    </citation>
    <scope>NUCLEOTIDE SEQUENCE [LARGE SCALE GENOMIC DNA]</scope>
    <source>
        <strain evidence="4 5">FACHB-351</strain>
    </source>
</reference>
<name>A0ABT3L9J6_9CYAN</name>
<accession>A0ABT3L9J6</accession>
<evidence type="ECO:0000256" key="2">
    <source>
        <dbReference type="PROSITE-ProRule" id="PRU00169"/>
    </source>
</evidence>
<dbReference type="EMBL" id="JAIHOM010000114">
    <property type="protein sequence ID" value="MCW6038174.1"/>
    <property type="molecule type" value="Genomic_DNA"/>
</dbReference>
<feature type="domain" description="Response regulatory" evidence="3">
    <location>
        <begin position="15"/>
        <end position="130"/>
    </location>
</feature>
<organism evidence="4 5">
    <name type="scientific">Spirulina subsalsa FACHB-351</name>
    <dbReference type="NCBI Taxonomy" id="234711"/>
    <lineage>
        <taxon>Bacteria</taxon>
        <taxon>Bacillati</taxon>
        <taxon>Cyanobacteriota</taxon>
        <taxon>Cyanophyceae</taxon>
        <taxon>Spirulinales</taxon>
        <taxon>Spirulinaceae</taxon>
        <taxon>Spirulina</taxon>
    </lineage>
</organism>
<dbReference type="Gene3D" id="3.40.50.2300">
    <property type="match status" value="1"/>
</dbReference>
<dbReference type="SUPFAM" id="SSF52172">
    <property type="entry name" value="CheY-like"/>
    <property type="match status" value="1"/>
</dbReference>